<dbReference type="AlphaFoldDB" id="A0A3A8A9C3"/>
<comment type="caution">
    <text evidence="2">The sequence shown here is derived from an EMBL/GenBank/DDBJ whole genome shotgun (WGS) entry which is preliminary data.</text>
</comment>
<name>A0A3A8A9C3_9HYPH</name>
<dbReference type="InterPro" id="IPR025597">
    <property type="entry name" value="DUF4345"/>
</dbReference>
<feature type="transmembrane region" description="Helical" evidence="1">
    <location>
        <begin position="111"/>
        <end position="129"/>
    </location>
</feature>
<keyword evidence="1" id="KW-0472">Membrane</keyword>
<dbReference type="Pfam" id="PF14248">
    <property type="entry name" value="DUF4345"/>
    <property type="match status" value="1"/>
</dbReference>
<keyword evidence="3" id="KW-1185">Reference proteome</keyword>
<dbReference type="EMBL" id="QFWV02000009">
    <property type="protein sequence ID" value="RKF05569.1"/>
    <property type="molecule type" value="Genomic_DNA"/>
</dbReference>
<evidence type="ECO:0000256" key="1">
    <source>
        <dbReference type="SAM" id="Phobius"/>
    </source>
</evidence>
<accession>A0A3A8A9C3</accession>
<evidence type="ECO:0000313" key="2">
    <source>
        <dbReference type="EMBL" id="RKF05569.1"/>
    </source>
</evidence>
<gene>
    <name evidence="2" type="ORF">DEM25_017145</name>
</gene>
<keyword evidence="1" id="KW-0812">Transmembrane</keyword>
<evidence type="ECO:0000313" key="3">
    <source>
        <dbReference type="Proteomes" id="UP000246132"/>
    </source>
</evidence>
<organism evidence="2 3">
    <name type="scientific">Oceaniradius stylonematis</name>
    <dbReference type="NCBI Taxonomy" id="2184161"/>
    <lineage>
        <taxon>Bacteria</taxon>
        <taxon>Pseudomonadati</taxon>
        <taxon>Pseudomonadota</taxon>
        <taxon>Alphaproteobacteria</taxon>
        <taxon>Hyphomicrobiales</taxon>
        <taxon>Ahrensiaceae</taxon>
        <taxon>Oceaniradius</taxon>
    </lineage>
</organism>
<proteinExistence type="predicted"/>
<dbReference type="RefSeq" id="WP_109767717.1">
    <property type="nucleotide sequence ID" value="NZ_QFWV02000009.1"/>
</dbReference>
<reference evidence="2 3" key="1">
    <citation type="journal article" date="2018" name="Int. J. Syst. Bacteriol.">
        <title>Oceaniradius stylonemae gen. nov., sp. nov., isolated from a red alga, Stylonema cornu-cervi.</title>
        <authorList>
            <person name="Jeong S."/>
        </authorList>
    </citation>
    <scope>NUCLEOTIDE SEQUENCE [LARGE SCALE GENOMIC DNA]</scope>
    <source>
        <strain evidence="2 3">StC1</strain>
    </source>
</reference>
<protein>
    <submittedName>
        <fullName evidence="2">DUF4345 domain-containing protein</fullName>
    </submittedName>
</protein>
<feature type="transmembrane region" description="Helical" evidence="1">
    <location>
        <begin position="54"/>
        <end position="72"/>
    </location>
</feature>
<keyword evidence="1" id="KW-1133">Transmembrane helix</keyword>
<feature type="transmembrane region" description="Helical" evidence="1">
    <location>
        <begin position="84"/>
        <end position="105"/>
    </location>
</feature>
<sequence>MPDGAAGRERTVFRLAVFVLAFVPVSAGLAGTLLGAGLPGLEAATEAVNLDSHIRYLSGLLLGIGLGFWSTVMRPAIRLDRFRLLAVIVIAGGAARLLSLLLAGWPDAPHVAALAMELVVTPALLAWSMRL</sequence>
<dbReference type="Proteomes" id="UP000246132">
    <property type="component" value="Unassembled WGS sequence"/>
</dbReference>
<feature type="transmembrane region" description="Helical" evidence="1">
    <location>
        <begin position="12"/>
        <end position="34"/>
    </location>
</feature>